<dbReference type="InterPro" id="IPR015760">
    <property type="entry name" value="TIF_IF2"/>
</dbReference>
<dbReference type="CDD" id="cd01887">
    <property type="entry name" value="IF2_eIF5B"/>
    <property type="match status" value="1"/>
</dbReference>
<dbReference type="NCBIfam" id="TIGR00231">
    <property type="entry name" value="small_GTP"/>
    <property type="match status" value="1"/>
</dbReference>
<proteinExistence type="inferred from homology"/>
<keyword evidence="6" id="KW-0342">GTP-binding</keyword>
<evidence type="ECO:0000256" key="1">
    <source>
        <dbReference type="ARBA" id="ARBA00007733"/>
    </source>
</evidence>
<dbReference type="Pfam" id="PF00009">
    <property type="entry name" value="GTP_EFTU"/>
    <property type="match status" value="1"/>
</dbReference>
<dbReference type="Proteomes" id="UP000179003">
    <property type="component" value="Unassembled WGS sequence"/>
</dbReference>
<keyword evidence="3 8" id="KW-0396">Initiation factor</keyword>
<evidence type="ECO:0000259" key="9">
    <source>
        <dbReference type="PROSITE" id="PS51722"/>
    </source>
</evidence>
<evidence type="ECO:0000256" key="5">
    <source>
        <dbReference type="ARBA" id="ARBA00022917"/>
    </source>
</evidence>
<dbReference type="InterPro" id="IPR000178">
    <property type="entry name" value="TF_IF2_bacterial-like"/>
</dbReference>
<name>A0A1F5EH32_9BACT</name>
<dbReference type="InterPro" id="IPR005225">
    <property type="entry name" value="Small_GTP-bd"/>
</dbReference>
<keyword evidence="5 8" id="KW-0648">Protein biosynthesis</keyword>
<dbReference type="FunFam" id="3.40.50.10050:FF:000001">
    <property type="entry name" value="Translation initiation factor IF-2"/>
    <property type="match status" value="1"/>
</dbReference>
<comment type="function">
    <text evidence="8">One of the essential components for the initiation of protein synthesis. Protects formylmethionyl-tRNA from spontaneous hydrolysis and promotes its binding to the 30S ribosomal subunits. Also involved in the hydrolysis of GTP during the formation of the 70S ribosomal complex.</text>
</comment>
<dbReference type="Gene3D" id="2.40.30.10">
    <property type="entry name" value="Translation factors"/>
    <property type="match status" value="2"/>
</dbReference>
<feature type="domain" description="Tr-type G" evidence="9">
    <location>
        <begin position="12"/>
        <end position="186"/>
    </location>
</feature>
<dbReference type="InterPro" id="IPR053905">
    <property type="entry name" value="EF-G-like_DII"/>
</dbReference>
<evidence type="ECO:0000313" key="11">
    <source>
        <dbReference type="Proteomes" id="UP000179003"/>
    </source>
</evidence>
<dbReference type="FunFam" id="3.40.50.300:FF:000019">
    <property type="entry name" value="Translation initiation factor IF-2"/>
    <property type="match status" value="1"/>
</dbReference>
<evidence type="ECO:0000256" key="2">
    <source>
        <dbReference type="ARBA" id="ARBA00020675"/>
    </source>
</evidence>
<dbReference type="InterPro" id="IPR036925">
    <property type="entry name" value="TIF_IF2_dom3_sf"/>
</dbReference>
<accession>A0A1F5EH32</accession>
<dbReference type="PANTHER" id="PTHR43381">
    <property type="entry name" value="TRANSLATION INITIATION FACTOR IF-2-RELATED"/>
    <property type="match status" value="1"/>
</dbReference>
<evidence type="ECO:0000256" key="7">
    <source>
        <dbReference type="NCBIfam" id="TIGR00487"/>
    </source>
</evidence>
<dbReference type="PROSITE" id="PS51722">
    <property type="entry name" value="G_TR_2"/>
    <property type="match status" value="1"/>
</dbReference>
<evidence type="ECO:0000256" key="4">
    <source>
        <dbReference type="ARBA" id="ARBA00022741"/>
    </source>
</evidence>
<keyword evidence="4" id="KW-0547">Nucleotide-binding</keyword>
<dbReference type="Pfam" id="PF11987">
    <property type="entry name" value="IF-2"/>
    <property type="match status" value="1"/>
</dbReference>
<dbReference type="GO" id="GO:0005525">
    <property type="term" value="F:GTP binding"/>
    <property type="evidence" value="ECO:0007669"/>
    <property type="project" value="UniProtKB-KW"/>
</dbReference>
<dbReference type="AlphaFoldDB" id="A0A1F5EH32"/>
<comment type="caution">
    <text evidence="10">The sequence shown here is derived from an EMBL/GenBank/DDBJ whole genome shotgun (WGS) entry which is preliminary data.</text>
</comment>
<protein>
    <recommendedName>
        <fullName evidence="2 7">Translation initiation factor IF-2</fullName>
    </recommendedName>
</protein>
<dbReference type="STRING" id="1797582.A2442_01300"/>
<dbReference type="GO" id="GO:0003924">
    <property type="term" value="F:GTPase activity"/>
    <property type="evidence" value="ECO:0007669"/>
    <property type="project" value="InterPro"/>
</dbReference>
<dbReference type="SUPFAM" id="SSF52540">
    <property type="entry name" value="P-loop containing nucleoside triphosphate hydrolases"/>
    <property type="match status" value="1"/>
</dbReference>
<sequence length="511" mass="56004">MDKNAEKNNTVERPPVIAIMGHIDHGKSALLDYIRKSNIVEGEAGGITQHISAYEVVHKTKDGKNKKITFLDTPGHAAFTAMRLRGANIADIAILIISAEEGPKPQTLEALKSIKEAGIPFIVAINKIDRPGANVEKVKQNLIENEIYLEGYGGDIPYNPISAKTGEGVSELLDNVLLMAEMEELRSDESKLAEGIVLEANHDSKKGVCVTLVVKDGTLKTGSFIVCEDKYAPVRTMNNFLGEPIKEASFSSPIKVTGFKEIPTVGSPFYSFSSKKDAEKKALEYIASKEIKENKGTKEQGATETDFTGEKAIIPIIIKVDVLGTLEAIQHEIEKIKNERVTVKIIKAGVGNVTENDIQTAGGDPNTIVVGFNVKIDREAKDSSEKMKIQTNTFNIIYKLTEWLEEKIKEKTPKVKTNKVIGKAKIIRIFSQTKDKQVIGGKILEGTISVGAKVKISRREHEIGEGKVLGLQSQKIETKEVREGEEFGSVVESKKEIAPGDILEAFIVVEE</sequence>
<evidence type="ECO:0000256" key="8">
    <source>
        <dbReference type="RuleBase" id="RU000644"/>
    </source>
</evidence>
<dbReference type="GO" id="GO:0005737">
    <property type="term" value="C:cytoplasm"/>
    <property type="evidence" value="ECO:0007669"/>
    <property type="project" value="UniProtKB-UniRule"/>
</dbReference>
<dbReference type="Gene3D" id="3.40.50.10050">
    <property type="entry name" value="Translation initiation factor IF- 2, domain 3"/>
    <property type="match status" value="1"/>
</dbReference>
<dbReference type="Pfam" id="PF22042">
    <property type="entry name" value="EF-G_D2"/>
    <property type="match status" value="1"/>
</dbReference>
<comment type="similarity">
    <text evidence="1 8">Belongs to the TRAFAC class translation factor GTPase superfamily. Classic translation factor GTPase family. IF-2 subfamily.</text>
</comment>
<dbReference type="InterPro" id="IPR023115">
    <property type="entry name" value="TIF_IF2_dom3"/>
</dbReference>
<dbReference type="SUPFAM" id="SSF52156">
    <property type="entry name" value="Initiation factor IF2/eIF5b, domain 3"/>
    <property type="match status" value="1"/>
</dbReference>
<dbReference type="NCBIfam" id="TIGR00487">
    <property type="entry name" value="IF-2"/>
    <property type="match status" value="1"/>
</dbReference>
<dbReference type="InterPro" id="IPR027417">
    <property type="entry name" value="P-loop_NTPase"/>
</dbReference>
<evidence type="ECO:0000313" key="10">
    <source>
        <dbReference type="EMBL" id="OGD66742.1"/>
    </source>
</evidence>
<dbReference type="Gene3D" id="3.40.50.300">
    <property type="entry name" value="P-loop containing nucleotide triphosphate hydrolases"/>
    <property type="match status" value="1"/>
</dbReference>
<dbReference type="PANTHER" id="PTHR43381:SF4">
    <property type="entry name" value="EUKARYOTIC TRANSLATION INITIATION FACTOR 5B"/>
    <property type="match status" value="1"/>
</dbReference>
<gene>
    <name evidence="10" type="ORF">A2442_01300</name>
</gene>
<dbReference type="InterPro" id="IPR009000">
    <property type="entry name" value="Transl_B-barrel_sf"/>
</dbReference>
<evidence type="ECO:0000256" key="3">
    <source>
        <dbReference type="ARBA" id="ARBA00022540"/>
    </source>
</evidence>
<organism evidence="10 11">
    <name type="scientific">Candidatus Campbellbacteria bacterium RIFOXYC2_FULL_35_25</name>
    <dbReference type="NCBI Taxonomy" id="1797582"/>
    <lineage>
        <taxon>Bacteria</taxon>
        <taxon>Candidatus Campbelliibacteriota</taxon>
    </lineage>
</organism>
<reference evidence="10 11" key="1">
    <citation type="journal article" date="2016" name="Nat. Commun.">
        <title>Thousands of microbial genomes shed light on interconnected biogeochemical processes in an aquifer system.</title>
        <authorList>
            <person name="Anantharaman K."/>
            <person name="Brown C.T."/>
            <person name="Hug L.A."/>
            <person name="Sharon I."/>
            <person name="Castelle C.J."/>
            <person name="Probst A.J."/>
            <person name="Thomas B.C."/>
            <person name="Singh A."/>
            <person name="Wilkins M.J."/>
            <person name="Karaoz U."/>
            <person name="Brodie E.L."/>
            <person name="Williams K.H."/>
            <person name="Hubbard S.S."/>
            <person name="Banfield J.F."/>
        </authorList>
    </citation>
    <scope>NUCLEOTIDE SEQUENCE [LARGE SCALE GENOMIC DNA]</scope>
</reference>
<evidence type="ECO:0000256" key="6">
    <source>
        <dbReference type="ARBA" id="ARBA00023134"/>
    </source>
</evidence>
<dbReference type="EMBL" id="MFAE01000014">
    <property type="protein sequence ID" value="OGD66742.1"/>
    <property type="molecule type" value="Genomic_DNA"/>
</dbReference>
<dbReference type="PRINTS" id="PR00315">
    <property type="entry name" value="ELONGATNFCT"/>
</dbReference>
<dbReference type="GO" id="GO:0003743">
    <property type="term" value="F:translation initiation factor activity"/>
    <property type="evidence" value="ECO:0007669"/>
    <property type="project" value="UniProtKB-UniRule"/>
</dbReference>
<dbReference type="SUPFAM" id="SSF50447">
    <property type="entry name" value="Translation proteins"/>
    <property type="match status" value="2"/>
</dbReference>
<dbReference type="InterPro" id="IPR000795">
    <property type="entry name" value="T_Tr_GTP-bd_dom"/>
</dbReference>